<keyword evidence="8" id="KW-0288">FMN</keyword>
<dbReference type="InterPro" id="IPR003018">
    <property type="entry name" value="GAF"/>
</dbReference>
<dbReference type="CDD" id="cd00130">
    <property type="entry name" value="PAS"/>
    <property type="match status" value="1"/>
</dbReference>
<dbReference type="EC" id="2.7.13.3" evidence="2"/>
<organism evidence="19 20">
    <name type="scientific">Microvirga aerophila</name>
    <dbReference type="NCBI Taxonomy" id="670291"/>
    <lineage>
        <taxon>Bacteria</taxon>
        <taxon>Pseudomonadati</taxon>
        <taxon>Pseudomonadota</taxon>
        <taxon>Alphaproteobacteria</taxon>
        <taxon>Hyphomicrobiales</taxon>
        <taxon>Methylobacteriaceae</taxon>
        <taxon>Microvirga</taxon>
    </lineage>
</organism>
<keyword evidence="7" id="KW-0285">Flavoprotein</keyword>
<keyword evidence="20" id="KW-1185">Reference proteome</keyword>
<keyword evidence="16" id="KW-0675">Receptor</keyword>
<proteinExistence type="predicted"/>
<dbReference type="InterPro" id="IPR013655">
    <property type="entry name" value="PAS_fold_3"/>
</dbReference>
<keyword evidence="11" id="KW-0547">Nucleotide-binding</keyword>
<keyword evidence="4" id="KW-0600">Photoreceptor protein</keyword>
<evidence type="ECO:0000313" key="19">
    <source>
        <dbReference type="EMBL" id="GEO16755.1"/>
    </source>
</evidence>
<feature type="domain" description="PAC" evidence="18">
    <location>
        <begin position="293"/>
        <end position="346"/>
    </location>
</feature>
<evidence type="ECO:0000313" key="20">
    <source>
        <dbReference type="Proteomes" id="UP000321085"/>
    </source>
</evidence>
<dbReference type="SUPFAM" id="SSF55781">
    <property type="entry name" value="GAF domain-like"/>
    <property type="match status" value="1"/>
</dbReference>
<keyword evidence="12 19" id="KW-0418">Kinase</keyword>
<evidence type="ECO:0000259" key="18">
    <source>
        <dbReference type="PROSITE" id="PS50113"/>
    </source>
</evidence>
<evidence type="ECO:0000256" key="2">
    <source>
        <dbReference type="ARBA" id="ARBA00012438"/>
    </source>
</evidence>
<dbReference type="PROSITE" id="PS50113">
    <property type="entry name" value="PAC"/>
    <property type="match status" value="2"/>
</dbReference>
<feature type="domain" description="PAC" evidence="18">
    <location>
        <begin position="421"/>
        <end position="472"/>
    </location>
</feature>
<dbReference type="InterPro" id="IPR011102">
    <property type="entry name" value="Sig_transdc_His_kinase_HWE"/>
</dbReference>
<evidence type="ECO:0000256" key="15">
    <source>
        <dbReference type="ARBA" id="ARBA00023026"/>
    </source>
</evidence>
<keyword evidence="14" id="KW-0157">Chromophore</keyword>
<dbReference type="OrthoDB" id="341208at2"/>
<sequence length="663" mass="73863">MPLTVTRNGFEEQTWLTFSYTPIRNEAGEVAGLFCACRETTDKVLADRRLAFQMEFSDRLRTLSDPHVVQVAAAETIGRHLQVARAGYGEIDASEEVVTVYRDWTDGTVASLGGEARLLDGFGPAVIAELRAGHTLRVDGCLTDPRSMGETYAATWASIGTRSLVAVPLIKDGRFRAILYLHEPAPRRWTSTEIALAEDAAQRTWEAVERARIEERLRDSEARLRLAIDAGRMAVWEWDAATNSIQGSPELNRILGFPPGHVPKREETQARYYPGEHARLQAAGQAALARGERYFEVEFRYGWPGPPRWLLLRAEFILDGGGAPSGVVGVLLDMTDRRNAEEALQQRERELKAALGAASLGTYVYDHVTGELKSSGLNVIYGYPEDHELTLADLRARYHPDDLERLGRIFGEALDPSVSQFEMEFRLRFPDGTVRWVYGKGEYVRDADGLRSSRGVVMDVSDRKKWEEHQQLLINELNHRVKNTLATVQSIVSQTLRNATTAHDAKDALESRLFALSRAHDVLTRENWEGASLYEIVAQAVEPYSSRGEDRLHLSGPDVRLSPRMALALAMALQELATNAVKYGALSNGGGEILITWAVDRARARPRLPLCWEERGGPPVEPPKRRGFGSRLIERTLAQDLDGEVRIDFAATGVVCRVDAPTE</sequence>
<evidence type="ECO:0000256" key="8">
    <source>
        <dbReference type="ARBA" id="ARBA00022643"/>
    </source>
</evidence>
<dbReference type="Gene3D" id="3.30.565.10">
    <property type="entry name" value="Histidine kinase-like ATPase, C-terminal domain"/>
    <property type="match status" value="1"/>
</dbReference>
<keyword evidence="6" id="KW-0716">Sensory transduction</keyword>
<reference evidence="19 20" key="1">
    <citation type="submission" date="2019-07" db="EMBL/GenBank/DDBJ databases">
        <title>Whole genome shotgun sequence of Microvirga aerophila NBRC 106136.</title>
        <authorList>
            <person name="Hosoyama A."/>
            <person name="Uohara A."/>
            <person name="Ohji S."/>
            <person name="Ichikawa N."/>
        </authorList>
    </citation>
    <scope>NUCLEOTIDE SEQUENCE [LARGE SCALE GENOMIC DNA]</scope>
    <source>
        <strain evidence="19 20">NBRC 106136</strain>
    </source>
</reference>
<dbReference type="GO" id="GO:0005524">
    <property type="term" value="F:ATP binding"/>
    <property type="evidence" value="ECO:0007669"/>
    <property type="project" value="UniProtKB-KW"/>
</dbReference>
<evidence type="ECO:0000256" key="5">
    <source>
        <dbReference type="ARBA" id="ARBA00022553"/>
    </source>
</evidence>
<dbReference type="InterPro" id="IPR029016">
    <property type="entry name" value="GAF-like_dom_sf"/>
</dbReference>
<dbReference type="SMART" id="SM00086">
    <property type="entry name" value="PAC"/>
    <property type="match status" value="3"/>
</dbReference>
<name>A0A512BXS4_9HYPH</name>
<evidence type="ECO:0000256" key="12">
    <source>
        <dbReference type="ARBA" id="ARBA00022777"/>
    </source>
</evidence>
<dbReference type="Pfam" id="PF01590">
    <property type="entry name" value="GAF"/>
    <property type="match status" value="1"/>
</dbReference>
<protein>
    <recommendedName>
        <fullName evidence="3">Blue-light-activated histidine kinase</fullName>
        <ecNumber evidence="2">2.7.13.3</ecNumber>
    </recommendedName>
</protein>
<evidence type="ECO:0000256" key="4">
    <source>
        <dbReference type="ARBA" id="ARBA00022543"/>
    </source>
</evidence>
<keyword evidence="5" id="KW-0597">Phosphoprotein</keyword>
<gene>
    <name evidence="19" type="ORF">MAE02_44510</name>
</gene>
<dbReference type="PROSITE" id="PS50112">
    <property type="entry name" value="PAS"/>
    <property type="match status" value="1"/>
</dbReference>
<dbReference type="Gene3D" id="3.30.450.40">
    <property type="match status" value="1"/>
</dbReference>
<evidence type="ECO:0000256" key="3">
    <source>
        <dbReference type="ARBA" id="ARBA00021740"/>
    </source>
</evidence>
<evidence type="ECO:0000259" key="17">
    <source>
        <dbReference type="PROSITE" id="PS50112"/>
    </source>
</evidence>
<keyword evidence="10" id="KW-0677">Repeat</keyword>
<keyword evidence="15" id="KW-0843">Virulence</keyword>
<dbReference type="Proteomes" id="UP000321085">
    <property type="component" value="Unassembled WGS sequence"/>
</dbReference>
<dbReference type="SUPFAM" id="SSF55874">
    <property type="entry name" value="ATPase domain of HSP90 chaperone/DNA topoisomerase II/histidine kinase"/>
    <property type="match status" value="1"/>
</dbReference>
<dbReference type="NCBIfam" id="TIGR00229">
    <property type="entry name" value="sensory_box"/>
    <property type="match status" value="2"/>
</dbReference>
<dbReference type="SMART" id="SM00911">
    <property type="entry name" value="HWE_HK"/>
    <property type="match status" value="1"/>
</dbReference>
<dbReference type="Gene3D" id="3.30.450.20">
    <property type="entry name" value="PAS domain"/>
    <property type="match status" value="3"/>
</dbReference>
<feature type="domain" description="PAS" evidence="17">
    <location>
        <begin position="220"/>
        <end position="291"/>
    </location>
</feature>
<keyword evidence="9" id="KW-0808">Transferase</keyword>
<dbReference type="InterPro" id="IPR000014">
    <property type="entry name" value="PAS"/>
</dbReference>
<evidence type="ECO:0000256" key="1">
    <source>
        <dbReference type="ARBA" id="ARBA00000085"/>
    </source>
</evidence>
<comment type="caution">
    <text evidence="19">The sequence shown here is derived from an EMBL/GenBank/DDBJ whole genome shotgun (WGS) entry which is preliminary data.</text>
</comment>
<evidence type="ECO:0000256" key="10">
    <source>
        <dbReference type="ARBA" id="ARBA00022737"/>
    </source>
</evidence>
<dbReference type="InterPro" id="IPR001610">
    <property type="entry name" value="PAC"/>
</dbReference>
<evidence type="ECO:0000256" key="13">
    <source>
        <dbReference type="ARBA" id="ARBA00022840"/>
    </source>
</evidence>
<dbReference type="AlphaFoldDB" id="A0A512BXS4"/>
<evidence type="ECO:0000256" key="6">
    <source>
        <dbReference type="ARBA" id="ARBA00022606"/>
    </source>
</evidence>
<evidence type="ECO:0000256" key="9">
    <source>
        <dbReference type="ARBA" id="ARBA00022679"/>
    </source>
</evidence>
<dbReference type="InterPro" id="IPR036890">
    <property type="entry name" value="HATPase_C_sf"/>
</dbReference>
<evidence type="ECO:0000256" key="11">
    <source>
        <dbReference type="ARBA" id="ARBA00022741"/>
    </source>
</evidence>
<dbReference type="InterPro" id="IPR000700">
    <property type="entry name" value="PAS-assoc_C"/>
</dbReference>
<dbReference type="Pfam" id="PF08447">
    <property type="entry name" value="PAS_3"/>
    <property type="match status" value="1"/>
</dbReference>
<accession>A0A512BXS4</accession>
<dbReference type="GO" id="GO:0004673">
    <property type="term" value="F:protein histidine kinase activity"/>
    <property type="evidence" value="ECO:0007669"/>
    <property type="project" value="UniProtKB-EC"/>
</dbReference>
<evidence type="ECO:0000256" key="16">
    <source>
        <dbReference type="ARBA" id="ARBA00023170"/>
    </source>
</evidence>
<keyword evidence="13" id="KW-0067">ATP-binding</keyword>
<dbReference type="Pfam" id="PF07536">
    <property type="entry name" value="HWE_HK"/>
    <property type="match status" value="1"/>
</dbReference>
<dbReference type="PANTHER" id="PTHR41523">
    <property type="entry name" value="TWO-COMPONENT SYSTEM SENSOR PROTEIN"/>
    <property type="match status" value="1"/>
</dbReference>
<evidence type="ECO:0000256" key="14">
    <source>
        <dbReference type="ARBA" id="ARBA00022991"/>
    </source>
</evidence>
<comment type="catalytic activity">
    <reaction evidence="1">
        <text>ATP + protein L-histidine = ADP + protein N-phospho-L-histidine.</text>
        <dbReference type="EC" id="2.7.13.3"/>
    </reaction>
</comment>
<dbReference type="SMART" id="SM00065">
    <property type="entry name" value="GAF"/>
    <property type="match status" value="1"/>
</dbReference>
<dbReference type="InterPro" id="IPR035965">
    <property type="entry name" value="PAS-like_dom_sf"/>
</dbReference>
<dbReference type="GO" id="GO:0009881">
    <property type="term" value="F:photoreceptor activity"/>
    <property type="evidence" value="ECO:0007669"/>
    <property type="project" value="UniProtKB-KW"/>
</dbReference>
<dbReference type="PANTHER" id="PTHR41523:SF7">
    <property type="entry name" value="HISTIDINE KINASE"/>
    <property type="match status" value="1"/>
</dbReference>
<dbReference type="SUPFAM" id="SSF55785">
    <property type="entry name" value="PYP-like sensor domain (PAS domain)"/>
    <property type="match status" value="2"/>
</dbReference>
<evidence type="ECO:0000256" key="7">
    <source>
        <dbReference type="ARBA" id="ARBA00022630"/>
    </source>
</evidence>
<dbReference type="Gene3D" id="2.10.70.100">
    <property type="match status" value="1"/>
</dbReference>
<dbReference type="EMBL" id="BJYU01000073">
    <property type="protein sequence ID" value="GEO16755.1"/>
    <property type="molecule type" value="Genomic_DNA"/>
</dbReference>